<comment type="caution">
    <text evidence="1">The sequence shown here is derived from an EMBL/GenBank/DDBJ whole genome shotgun (WGS) entry which is preliminary data.</text>
</comment>
<protein>
    <submittedName>
        <fullName evidence="1">Uncharacterized protein</fullName>
    </submittedName>
</protein>
<evidence type="ECO:0000313" key="2">
    <source>
        <dbReference type="Proteomes" id="UP000727407"/>
    </source>
</evidence>
<name>A0A8J4TNZ2_CLAMG</name>
<dbReference type="Proteomes" id="UP000727407">
    <property type="component" value="Unassembled WGS sequence"/>
</dbReference>
<dbReference type="EMBL" id="QNUK01000108">
    <property type="protein sequence ID" value="KAF5901661.1"/>
    <property type="molecule type" value="Genomic_DNA"/>
</dbReference>
<proteinExistence type="predicted"/>
<reference evidence="1" key="1">
    <citation type="submission" date="2020-07" db="EMBL/GenBank/DDBJ databases">
        <title>Clarias magur genome sequencing, assembly and annotation.</title>
        <authorList>
            <person name="Kushwaha B."/>
            <person name="Kumar R."/>
            <person name="Das P."/>
            <person name="Joshi C.G."/>
            <person name="Kumar D."/>
            <person name="Nagpure N.S."/>
            <person name="Pandey M."/>
            <person name="Agarwal S."/>
            <person name="Srivastava S."/>
            <person name="Singh M."/>
            <person name="Sahoo L."/>
            <person name="Jayasankar P."/>
            <person name="Meher P.K."/>
            <person name="Koringa P.G."/>
            <person name="Iquebal M.A."/>
            <person name="Das S.P."/>
            <person name="Bit A."/>
            <person name="Patnaik S."/>
            <person name="Patel N."/>
            <person name="Shah T.M."/>
            <person name="Hinsu A."/>
            <person name="Jena J.K."/>
        </authorList>
    </citation>
    <scope>NUCLEOTIDE SEQUENCE</scope>
    <source>
        <strain evidence="1">CIFAMagur01</strain>
        <tissue evidence="1">Testis</tissue>
    </source>
</reference>
<keyword evidence="2" id="KW-1185">Reference proteome</keyword>
<evidence type="ECO:0000313" key="1">
    <source>
        <dbReference type="EMBL" id="KAF5901661.1"/>
    </source>
</evidence>
<dbReference type="AlphaFoldDB" id="A0A8J4TNZ2"/>
<accession>A0A8J4TNZ2</accession>
<organism evidence="1 2">
    <name type="scientific">Clarias magur</name>
    <name type="common">Asian catfish</name>
    <name type="synonym">Macropteronotus magur</name>
    <dbReference type="NCBI Taxonomy" id="1594786"/>
    <lineage>
        <taxon>Eukaryota</taxon>
        <taxon>Metazoa</taxon>
        <taxon>Chordata</taxon>
        <taxon>Craniata</taxon>
        <taxon>Vertebrata</taxon>
        <taxon>Euteleostomi</taxon>
        <taxon>Actinopterygii</taxon>
        <taxon>Neopterygii</taxon>
        <taxon>Teleostei</taxon>
        <taxon>Ostariophysi</taxon>
        <taxon>Siluriformes</taxon>
        <taxon>Clariidae</taxon>
        <taxon>Clarias</taxon>
    </lineage>
</organism>
<sequence>MEYMCELSESRIMSSLRVSIADTAEVTPCQFWTLQLLIKDYRRRIAMLNSPHAHSR</sequence>
<gene>
    <name evidence="1" type="ORF">DAT39_008615</name>
</gene>